<dbReference type="Pfam" id="PF00071">
    <property type="entry name" value="Ras"/>
    <property type="match status" value="1"/>
</dbReference>
<keyword evidence="4" id="KW-0636">Prenylation</keyword>
<keyword evidence="5" id="KW-0378">Hydrolase</keyword>
<protein>
    <submittedName>
        <fullName evidence="5">P-loop containing nucleoside triphosphate hydrolase protein</fullName>
    </submittedName>
</protein>
<evidence type="ECO:0000256" key="2">
    <source>
        <dbReference type="ARBA" id="ARBA00022741"/>
    </source>
</evidence>
<dbReference type="SMART" id="SM00173">
    <property type="entry name" value="RAS"/>
    <property type="match status" value="1"/>
</dbReference>
<dbReference type="GO" id="GO:0005525">
    <property type="term" value="F:GTP binding"/>
    <property type="evidence" value="ECO:0007669"/>
    <property type="project" value="UniProtKB-KW"/>
</dbReference>
<accession>A0AAD7N7C8</accession>
<proteinExistence type="inferred from homology"/>
<dbReference type="SUPFAM" id="SSF52540">
    <property type="entry name" value="P-loop containing nucleoside triphosphate hydrolases"/>
    <property type="match status" value="1"/>
</dbReference>
<dbReference type="GO" id="GO:0005770">
    <property type="term" value="C:late endosome"/>
    <property type="evidence" value="ECO:0007669"/>
    <property type="project" value="TreeGrafter"/>
</dbReference>
<keyword evidence="3" id="KW-0342">GTP-binding</keyword>
<gene>
    <name evidence="5" type="ORF">DFH07DRAFT_697154</name>
</gene>
<evidence type="ECO:0000256" key="3">
    <source>
        <dbReference type="ARBA" id="ARBA00023134"/>
    </source>
</evidence>
<dbReference type="GO" id="GO:0032889">
    <property type="term" value="P:regulation of vacuole fusion, non-autophagic"/>
    <property type="evidence" value="ECO:0007669"/>
    <property type="project" value="TreeGrafter"/>
</dbReference>
<keyword evidence="2" id="KW-0547">Nucleotide-binding</keyword>
<reference evidence="5" key="1">
    <citation type="submission" date="2023-03" db="EMBL/GenBank/DDBJ databases">
        <title>Massive genome expansion in bonnet fungi (Mycena s.s.) driven by repeated elements and novel gene families across ecological guilds.</title>
        <authorList>
            <consortium name="Lawrence Berkeley National Laboratory"/>
            <person name="Harder C.B."/>
            <person name="Miyauchi S."/>
            <person name="Viragh M."/>
            <person name="Kuo A."/>
            <person name="Thoen E."/>
            <person name="Andreopoulos B."/>
            <person name="Lu D."/>
            <person name="Skrede I."/>
            <person name="Drula E."/>
            <person name="Henrissat B."/>
            <person name="Morin E."/>
            <person name="Kohler A."/>
            <person name="Barry K."/>
            <person name="LaButti K."/>
            <person name="Morin E."/>
            <person name="Salamov A."/>
            <person name="Lipzen A."/>
            <person name="Mereny Z."/>
            <person name="Hegedus B."/>
            <person name="Baldrian P."/>
            <person name="Stursova M."/>
            <person name="Weitz H."/>
            <person name="Taylor A."/>
            <person name="Grigoriev I.V."/>
            <person name="Nagy L.G."/>
            <person name="Martin F."/>
            <person name="Kauserud H."/>
        </authorList>
    </citation>
    <scope>NUCLEOTIDE SEQUENCE</scope>
    <source>
        <strain evidence="5">CBHHK188m</strain>
    </source>
</reference>
<dbReference type="InterPro" id="IPR001806">
    <property type="entry name" value="Small_GTPase"/>
</dbReference>
<feature type="non-terminal residue" evidence="5">
    <location>
        <position position="1"/>
    </location>
</feature>
<dbReference type="AlphaFoldDB" id="A0AAD7N7C8"/>
<name>A0AAD7N7C8_9AGAR</name>
<organism evidence="5 6">
    <name type="scientific">Mycena maculata</name>
    <dbReference type="NCBI Taxonomy" id="230809"/>
    <lineage>
        <taxon>Eukaryota</taxon>
        <taxon>Fungi</taxon>
        <taxon>Dikarya</taxon>
        <taxon>Basidiomycota</taxon>
        <taxon>Agaricomycotina</taxon>
        <taxon>Agaricomycetes</taxon>
        <taxon>Agaricomycetidae</taxon>
        <taxon>Agaricales</taxon>
        <taxon>Marasmiineae</taxon>
        <taxon>Mycenaceae</taxon>
        <taxon>Mycena</taxon>
    </lineage>
</organism>
<dbReference type="NCBIfam" id="TIGR00231">
    <property type="entry name" value="small_GTP"/>
    <property type="match status" value="1"/>
</dbReference>
<dbReference type="PROSITE" id="PS51419">
    <property type="entry name" value="RAB"/>
    <property type="match status" value="1"/>
</dbReference>
<evidence type="ECO:0000256" key="4">
    <source>
        <dbReference type="ARBA" id="ARBA00023289"/>
    </source>
</evidence>
<dbReference type="PRINTS" id="PR00449">
    <property type="entry name" value="RASTRNSFRMNG"/>
</dbReference>
<comment type="caution">
    <text evidence="5">The sequence shown here is derived from an EMBL/GenBank/DDBJ whole genome shotgun (WGS) entry which is preliminary data.</text>
</comment>
<dbReference type="EMBL" id="JARJLG010000084">
    <property type="protein sequence ID" value="KAJ7749838.1"/>
    <property type="molecule type" value="Genomic_DNA"/>
</dbReference>
<dbReference type="PROSITE" id="PS51421">
    <property type="entry name" value="RAS"/>
    <property type="match status" value="1"/>
</dbReference>
<dbReference type="PANTHER" id="PTHR47981">
    <property type="entry name" value="RAB FAMILY"/>
    <property type="match status" value="1"/>
</dbReference>
<dbReference type="InterPro" id="IPR027417">
    <property type="entry name" value="P-loop_NTPase"/>
</dbReference>
<comment type="similarity">
    <text evidence="1">Belongs to the small GTPase superfamily. Rab family.</text>
</comment>
<dbReference type="Proteomes" id="UP001215280">
    <property type="component" value="Unassembled WGS sequence"/>
</dbReference>
<keyword evidence="4" id="KW-0449">Lipoprotein</keyword>
<evidence type="ECO:0000256" key="1">
    <source>
        <dbReference type="ARBA" id="ARBA00006270"/>
    </source>
</evidence>
<sequence>MPTFKVVVIGASGVGKTSLRGQYISSRFSSSYRATIGADFITKTLPPLPSSPSPEPITLQIWDTAGQERFSSLASAFFRGADAAVLLYDVTRPETLHALTKWWAEFKDKAPVAEGDTGFCVAVVGNKLD</sequence>
<dbReference type="InterPro" id="IPR005225">
    <property type="entry name" value="Small_GTP-bd"/>
</dbReference>
<evidence type="ECO:0000313" key="5">
    <source>
        <dbReference type="EMBL" id="KAJ7749838.1"/>
    </source>
</evidence>
<dbReference type="GO" id="GO:0000329">
    <property type="term" value="C:fungal-type vacuole membrane"/>
    <property type="evidence" value="ECO:0007669"/>
    <property type="project" value="TreeGrafter"/>
</dbReference>
<keyword evidence="6" id="KW-1185">Reference proteome</keyword>
<dbReference type="SMART" id="SM00174">
    <property type="entry name" value="RHO"/>
    <property type="match status" value="1"/>
</dbReference>
<dbReference type="PANTHER" id="PTHR47981:SF20">
    <property type="entry name" value="RAS-RELATED PROTEIN RAB-7A"/>
    <property type="match status" value="1"/>
</dbReference>
<dbReference type="GO" id="GO:0003924">
    <property type="term" value="F:GTPase activity"/>
    <property type="evidence" value="ECO:0007669"/>
    <property type="project" value="InterPro"/>
</dbReference>
<dbReference type="Gene3D" id="3.40.50.300">
    <property type="entry name" value="P-loop containing nucleotide triphosphate hydrolases"/>
    <property type="match status" value="1"/>
</dbReference>
<dbReference type="FunFam" id="3.40.50.300:FF:001447">
    <property type="entry name" value="Ras-related protein Rab-1B"/>
    <property type="match status" value="1"/>
</dbReference>
<dbReference type="SMART" id="SM00175">
    <property type="entry name" value="RAB"/>
    <property type="match status" value="1"/>
</dbReference>
<evidence type="ECO:0000313" key="6">
    <source>
        <dbReference type="Proteomes" id="UP001215280"/>
    </source>
</evidence>